<evidence type="ECO:0000313" key="3">
    <source>
        <dbReference type="Proteomes" id="UP000714275"/>
    </source>
</evidence>
<dbReference type="OrthoDB" id="3353107at2759"/>
<dbReference type="EMBL" id="JABBWD010000017">
    <property type="protein sequence ID" value="KAG1778065.1"/>
    <property type="molecule type" value="Genomic_DNA"/>
</dbReference>
<evidence type="ECO:0000259" key="1">
    <source>
        <dbReference type="Pfam" id="PF24764"/>
    </source>
</evidence>
<dbReference type="PANTHER" id="PTHR46791:SF5">
    <property type="entry name" value="CLR5 DOMAIN-CONTAINING PROTEIN-RELATED"/>
    <property type="match status" value="1"/>
</dbReference>
<keyword evidence="3" id="KW-1185">Reference proteome</keyword>
<gene>
    <name evidence="2" type="ORF">EV702DRAFT_968486</name>
</gene>
<dbReference type="Proteomes" id="UP000714275">
    <property type="component" value="Unassembled WGS sequence"/>
</dbReference>
<organism evidence="2 3">
    <name type="scientific">Suillus placidus</name>
    <dbReference type="NCBI Taxonomy" id="48579"/>
    <lineage>
        <taxon>Eukaryota</taxon>
        <taxon>Fungi</taxon>
        <taxon>Dikarya</taxon>
        <taxon>Basidiomycota</taxon>
        <taxon>Agaricomycotina</taxon>
        <taxon>Agaricomycetes</taxon>
        <taxon>Agaricomycetidae</taxon>
        <taxon>Boletales</taxon>
        <taxon>Suillineae</taxon>
        <taxon>Suillaceae</taxon>
        <taxon>Suillus</taxon>
    </lineage>
</organism>
<proteinExistence type="predicted"/>
<comment type="caution">
    <text evidence="2">The sequence shown here is derived from an EMBL/GenBank/DDBJ whole genome shotgun (WGS) entry which is preliminary data.</text>
</comment>
<accession>A0A9P7D2Q3</accession>
<name>A0A9P7D2Q3_9AGAM</name>
<dbReference type="AlphaFoldDB" id="A0A9P7D2Q3"/>
<dbReference type="PANTHER" id="PTHR46791">
    <property type="entry name" value="EXPRESSED PROTEIN"/>
    <property type="match status" value="1"/>
</dbReference>
<evidence type="ECO:0000313" key="2">
    <source>
        <dbReference type="EMBL" id="KAG1778065.1"/>
    </source>
</evidence>
<protein>
    <recommendedName>
        <fullName evidence="1">Integrase core domain-containing protein</fullName>
    </recommendedName>
</protein>
<feature type="domain" description="Integrase core" evidence="1">
    <location>
        <begin position="1"/>
        <end position="105"/>
    </location>
</feature>
<reference evidence="2" key="1">
    <citation type="journal article" date="2020" name="New Phytol.">
        <title>Comparative genomics reveals dynamic genome evolution in host specialist ectomycorrhizal fungi.</title>
        <authorList>
            <person name="Lofgren L.A."/>
            <person name="Nguyen N.H."/>
            <person name="Vilgalys R."/>
            <person name="Ruytinx J."/>
            <person name="Liao H.L."/>
            <person name="Branco S."/>
            <person name="Kuo A."/>
            <person name="LaButti K."/>
            <person name="Lipzen A."/>
            <person name="Andreopoulos W."/>
            <person name="Pangilinan J."/>
            <person name="Riley R."/>
            <person name="Hundley H."/>
            <person name="Na H."/>
            <person name="Barry K."/>
            <person name="Grigoriev I.V."/>
            <person name="Stajich J.E."/>
            <person name="Kennedy P.G."/>
        </authorList>
    </citation>
    <scope>NUCLEOTIDE SEQUENCE</scope>
    <source>
        <strain evidence="2">DOB743</strain>
    </source>
</reference>
<dbReference type="InterPro" id="IPR058913">
    <property type="entry name" value="Integrase_dom_put"/>
</dbReference>
<sequence>MDETRGHGRGSYIWGRSVHNIHIERLWVDFTQGIGSKWKNFFQDLEATSGLDADNIHHIWLLHFLFLEMLGREVHSWAEAWNSHRMSTPEHGMASPHEMRFFNMLHHGACGFQDSATFQPPEEILPDDEAIAEYSIDWNNVKNNHVHAHHNTANQLVHDPLGDNPFVAYTPETLNNVQVDEPNCPLTREQLMYLQEVVAQFVDDGTNLARRHIWENALALCIELLTTT</sequence>
<dbReference type="Pfam" id="PF24764">
    <property type="entry name" value="rva_4"/>
    <property type="match status" value="1"/>
</dbReference>